<dbReference type="Gene3D" id="3.20.20.70">
    <property type="entry name" value="Aldolase class I"/>
    <property type="match status" value="1"/>
</dbReference>
<evidence type="ECO:0000313" key="2">
    <source>
        <dbReference type="EMBL" id="AKJ08983.1"/>
    </source>
</evidence>
<gene>
    <name evidence="2" type="ORF">ABB07_02770</name>
</gene>
<evidence type="ECO:0000313" key="3">
    <source>
        <dbReference type="Proteomes" id="UP000035366"/>
    </source>
</evidence>
<sequence>MSAIADHIHSKGLKAGIYTDAGKNGCGYSYPTGRPLTLSVCNRGKQKPWNRAPGRAPMWRTVRQLPPLTGGPALGGLTVHPIPGTDGTLLVGKQSGRCADVHDNTITNGTQAELWDCNGQDNEKWNVDSDGTLTNVHAGLCLDAYHAGTGNGTSLVLGPRSPGRREKLHGRRV</sequence>
<accession>A0ABN4G564</accession>
<dbReference type="SUPFAM" id="SSF51445">
    <property type="entry name" value="(Trans)glycosidases"/>
    <property type="match status" value="1"/>
</dbReference>
<dbReference type="InterPro" id="IPR000772">
    <property type="entry name" value="Ricin_B_lectin"/>
</dbReference>
<dbReference type="Gene3D" id="2.80.10.50">
    <property type="match status" value="1"/>
</dbReference>
<dbReference type="InterPro" id="IPR017853">
    <property type="entry name" value="GH"/>
</dbReference>
<dbReference type="SUPFAM" id="SSF50370">
    <property type="entry name" value="Ricin B-like lectins"/>
    <property type="match status" value="1"/>
</dbReference>
<dbReference type="InterPro" id="IPR035992">
    <property type="entry name" value="Ricin_B-like_lectins"/>
</dbReference>
<protein>
    <recommendedName>
        <fullName evidence="1">Ricin B lectin domain-containing protein</fullName>
    </recommendedName>
</protein>
<dbReference type="Pfam" id="PF14200">
    <property type="entry name" value="RicinB_lectin_2"/>
    <property type="match status" value="1"/>
</dbReference>
<reference evidence="2 3" key="1">
    <citation type="journal article" date="2015" name="ISME J.">
        <title>Draft Genome Sequence of Streptomyces incarnatus NRRL8089, which Produces the Nucleoside Antibiotic Sinefungin.</title>
        <authorList>
            <person name="Oshima K."/>
            <person name="Hattori M."/>
            <person name="Shimizu H."/>
            <person name="Fukuda K."/>
            <person name="Nemoto M."/>
            <person name="Inagaki K."/>
            <person name="Tamura T."/>
        </authorList>
    </citation>
    <scope>NUCLEOTIDE SEQUENCE [LARGE SCALE GENOMIC DNA]</scope>
    <source>
        <strain evidence="2 3">NRRL 8089</strain>
    </source>
</reference>
<proteinExistence type="predicted"/>
<organism evidence="2 3">
    <name type="scientific">Streptomyces incarnatus</name>
    <dbReference type="NCBI Taxonomy" id="665007"/>
    <lineage>
        <taxon>Bacteria</taxon>
        <taxon>Bacillati</taxon>
        <taxon>Actinomycetota</taxon>
        <taxon>Actinomycetes</taxon>
        <taxon>Kitasatosporales</taxon>
        <taxon>Streptomycetaceae</taxon>
        <taxon>Streptomyces</taxon>
    </lineage>
</organism>
<dbReference type="EMBL" id="CP011497">
    <property type="protein sequence ID" value="AKJ08983.1"/>
    <property type="molecule type" value="Genomic_DNA"/>
</dbReference>
<name>A0ABN4G564_9ACTN</name>
<dbReference type="Proteomes" id="UP000035366">
    <property type="component" value="Chromosome"/>
</dbReference>
<dbReference type="PROSITE" id="PS50231">
    <property type="entry name" value="RICIN_B_LECTIN"/>
    <property type="match status" value="1"/>
</dbReference>
<evidence type="ECO:0000259" key="1">
    <source>
        <dbReference type="Pfam" id="PF14200"/>
    </source>
</evidence>
<dbReference type="InterPro" id="IPR013785">
    <property type="entry name" value="Aldolase_TIM"/>
</dbReference>
<keyword evidence="3" id="KW-1185">Reference proteome</keyword>
<feature type="domain" description="Ricin B lectin" evidence="1">
    <location>
        <begin position="89"/>
        <end position="156"/>
    </location>
</feature>